<comment type="caution">
    <text evidence="3">The sequence shown here is derived from an EMBL/GenBank/DDBJ whole genome shotgun (WGS) entry which is preliminary data.</text>
</comment>
<organism evidence="3 4">
    <name type="scientific">Corynebacterium hansenii</name>
    <dbReference type="NCBI Taxonomy" id="394964"/>
    <lineage>
        <taxon>Bacteria</taxon>
        <taxon>Bacillati</taxon>
        <taxon>Actinomycetota</taxon>
        <taxon>Actinomycetes</taxon>
        <taxon>Mycobacteriales</taxon>
        <taxon>Corynebacteriaceae</taxon>
        <taxon>Corynebacterium</taxon>
    </lineage>
</organism>
<feature type="compositionally biased region" description="Basic and acidic residues" evidence="1">
    <location>
        <begin position="225"/>
        <end position="258"/>
    </location>
</feature>
<sequence>MTDRNAAPAEGASSDKLAEFRGDLRAAERRAAGEIQLGKQVVPMGILLVGLIFTFFAPHSGNVLGFDVLLDTDMARRYFTMLPERIYTIILLVGVLLVVATILSRSAVVAFVTWMVACIQAVYSMFAGWMRQSRPPSEASEGIGWGLALGIAFSILLAITMCFVVFRKSTFQAALAAARREEVHEDPVLRAQQQYLRAGLIDNTGTEVDAMVDDRRDRSRRRREKREQEQAEARAGESAQPERSEQREHPEHSDQREK</sequence>
<dbReference type="EMBL" id="JBHRZN010000006">
    <property type="protein sequence ID" value="MFC3851116.1"/>
    <property type="molecule type" value="Genomic_DNA"/>
</dbReference>
<name>A0ABV7ZUV1_9CORY</name>
<feature type="transmembrane region" description="Helical" evidence="2">
    <location>
        <begin position="46"/>
        <end position="66"/>
    </location>
</feature>
<evidence type="ECO:0000313" key="4">
    <source>
        <dbReference type="Proteomes" id="UP001595751"/>
    </source>
</evidence>
<evidence type="ECO:0000313" key="3">
    <source>
        <dbReference type="EMBL" id="MFC3851116.1"/>
    </source>
</evidence>
<evidence type="ECO:0000256" key="2">
    <source>
        <dbReference type="SAM" id="Phobius"/>
    </source>
</evidence>
<feature type="transmembrane region" description="Helical" evidence="2">
    <location>
        <begin position="142"/>
        <end position="166"/>
    </location>
</feature>
<keyword evidence="2" id="KW-0472">Membrane</keyword>
<gene>
    <name evidence="3" type="ORF">ACFORJ_13210</name>
</gene>
<dbReference type="Proteomes" id="UP001595751">
    <property type="component" value="Unassembled WGS sequence"/>
</dbReference>
<dbReference type="RefSeq" id="WP_290292838.1">
    <property type="nucleotide sequence ID" value="NZ_CP047211.1"/>
</dbReference>
<accession>A0ABV7ZUV1</accession>
<protein>
    <recommendedName>
        <fullName evidence="5">Permease</fullName>
    </recommendedName>
</protein>
<evidence type="ECO:0000256" key="1">
    <source>
        <dbReference type="SAM" id="MobiDB-lite"/>
    </source>
</evidence>
<keyword evidence="4" id="KW-1185">Reference proteome</keyword>
<reference evidence="4" key="1">
    <citation type="journal article" date="2019" name="Int. J. Syst. Evol. Microbiol.">
        <title>The Global Catalogue of Microorganisms (GCM) 10K type strain sequencing project: providing services to taxonomists for standard genome sequencing and annotation.</title>
        <authorList>
            <consortium name="The Broad Institute Genomics Platform"/>
            <consortium name="The Broad Institute Genome Sequencing Center for Infectious Disease"/>
            <person name="Wu L."/>
            <person name="Ma J."/>
        </authorList>
    </citation>
    <scope>NUCLEOTIDE SEQUENCE [LARGE SCALE GENOMIC DNA]</scope>
    <source>
        <strain evidence="4">CCUG 53252</strain>
    </source>
</reference>
<keyword evidence="2" id="KW-1133">Transmembrane helix</keyword>
<feature type="transmembrane region" description="Helical" evidence="2">
    <location>
        <begin position="111"/>
        <end position="130"/>
    </location>
</feature>
<feature type="transmembrane region" description="Helical" evidence="2">
    <location>
        <begin position="86"/>
        <end position="104"/>
    </location>
</feature>
<feature type="region of interest" description="Disordered" evidence="1">
    <location>
        <begin position="207"/>
        <end position="258"/>
    </location>
</feature>
<keyword evidence="2" id="KW-0812">Transmembrane</keyword>
<evidence type="ECO:0008006" key="5">
    <source>
        <dbReference type="Google" id="ProtNLM"/>
    </source>
</evidence>
<proteinExistence type="predicted"/>